<dbReference type="PANTHER" id="PTHR36102:SF1">
    <property type="entry name" value="YDR124W-LIKE HELICAL BUNDLE DOMAIN-CONTAINING PROTEIN"/>
    <property type="match status" value="1"/>
</dbReference>
<dbReference type="InterPro" id="IPR021264">
    <property type="entry name" value="AFUB_079030/YDR124W-like"/>
</dbReference>
<gene>
    <name evidence="3" type="ORF">PDIGIT_LOCUS11103</name>
</gene>
<proteinExistence type="predicted"/>
<evidence type="ECO:0000259" key="2">
    <source>
        <dbReference type="Pfam" id="PF11001"/>
    </source>
</evidence>
<evidence type="ECO:0000313" key="3">
    <source>
        <dbReference type="EMBL" id="CAI6337983.1"/>
    </source>
</evidence>
<reference evidence="3" key="1">
    <citation type="submission" date="2023-01" db="EMBL/GenBank/DDBJ databases">
        <authorList>
            <person name="Van Ghelder C."/>
            <person name="Rancurel C."/>
        </authorList>
    </citation>
    <scope>NUCLEOTIDE SEQUENCE</scope>
    <source>
        <strain evidence="3">CNCM I-4278</strain>
    </source>
</reference>
<sequence>MNPHLVGSVYFNDGRLVLKAHPGYEHLFPPGSETVPERPPTPSLSPLPIESGPKPDEATGSSEYIWANTGKRTYPETETEEPISKRHYTEKMQRHQFRVGDTNKLKEFYYIRLNEVGIIALRRIVTEWIRILEPTRLRDYGPYHKLDQYRRNPSLLTAESKDRECEPPWWPRDVPYVEPAHLPAKGLETLGVSLMLLQVSTDKKYQRYHTEEDLISKLHHAANYVVACVPVQKYAMGSDARNAYLKERALQIVLPDLLKATQTFREHYTQVNNSETMSDKVITYEALRKPARKREGKKVKQLMSVHSILNIPSESVS</sequence>
<dbReference type="OrthoDB" id="5338458at2759"/>
<dbReference type="AlphaFoldDB" id="A0A9W4XNF4"/>
<evidence type="ECO:0000256" key="1">
    <source>
        <dbReference type="SAM" id="MobiDB-lite"/>
    </source>
</evidence>
<feature type="domain" description="Subtelomeric hrmA-associated cluster protein AFUB-079030/YDR124W-like helical bundle" evidence="2">
    <location>
        <begin position="99"/>
        <end position="202"/>
    </location>
</feature>
<comment type="caution">
    <text evidence="3">The sequence shown here is derived from an EMBL/GenBank/DDBJ whole genome shotgun (WGS) entry which is preliminary data.</text>
</comment>
<feature type="region of interest" description="Disordered" evidence="1">
    <location>
        <begin position="28"/>
        <end position="61"/>
    </location>
</feature>
<dbReference type="InterPro" id="IPR047092">
    <property type="entry name" value="AFUB_07903/YDR124W-like_hel"/>
</dbReference>
<organism evidence="3 4">
    <name type="scientific">Periconia digitata</name>
    <dbReference type="NCBI Taxonomy" id="1303443"/>
    <lineage>
        <taxon>Eukaryota</taxon>
        <taxon>Fungi</taxon>
        <taxon>Dikarya</taxon>
        <taxon>Ascomycota</taxon>
        <taxon>Pezizomycotina</taxon>
        <taxon>Dothideomycetes</taxon>
        <taxon>Pleosporomycetidae</taxon>
        <taxon>Pleosporales</taxon>
        <taxon>Massarineae</taxon>
        <taxon>Periconiaceae</taxon>
        <taxon>Periconia</taxon>
    </lineage>
</organism>
<name>A0A9W4XNF4_9PLEO</name>
<protein>
    <recommendedName>
        <fullName evidence="2">Subtelomeric hrmA-associated cluster protein AFUB-079030/YDR124W-like helical bundle domain-containing protein</fullName>
    </recommendedName>
</protein>
<dbReference type="PANTHER" id="PTHR36102">
    <property type="entry name" value="CHROMOSOME 10, WHOLE GENOME SHOTGUN SEQUENCE"/>
    <property type="match status" value="1"/>
</dbReference>
<dbReference type="Proteomes" id="UP001152607">
    <property type="component" value="Unassembled WGS sequence"/>
</dbReference>
<accession>A0A9W4XNF4</accession>
<evidence type="ECO:0000313" key="4">
    <source>
        <dbReference type="Proteomes" id="UP001152607"/>
    </source>
</evidence>
<dbReference type="Pfam" id="PF11001">
    <property type="entry name" value="AFUB_07903_YDR124W_hel"/>
    <property type="match status" value="1"/>
</dbReference>
<dbReference type="EMBL" id="CAOQHR010000008">
    <property type="protein sequence ID" value="CAI6337983.1"/>
    <property type="molecule type" value="Genomic_DNA"/>
</dbReference>
<keyword evidence="4" id="KW-1185">Reference proteome</keyword>